<dbReference type="EnsemblPlants" id="TuG1812S0002405900.01.T02">
    <property type="protein sequence ID" value="TuG1812S0002405900.01.T02.s_cds3214"/>
    <property type="gene ID" value="TuG1812S0002405900.01"/>
</dbReference>
<keyword evidence="2" id="KW-1185">Reference proteome</keyword>
<dbReference type="Gramene" id="TuG1812S0002405900.01.T02">
    <property type="protein sequence ID" value="TuG1812S0002405900.01.T02.s_cds3214"/>
    <property type="gene ID" value="TuG1812S0002405900.01"/>
</dbReference>
<proteinExistence type="predicted"/>
<protein>
    <submittedName>
        <fullName evidence="1">Uncharacterized protein</fullName>
    </submittedName>
</protein>
<dbReference type="AlphaFoldDB" id="A0A8R7RD58"/>
<dbReference type="Proteomes" id="UP000015106">
    <property type="component" value="Unassembled WGS sequence"/>
</dbReference>
<evidence type="ECO:0000313" key="2">
    <source>
        <dbReference type="Proteomes" id="UP000015106"/>
    </source>
</evidence>
<reference evidence="2" key="1">
    <citation type="journal article" date="2013" name="Nature">
        <title>Draft genome of the wheat A-genome progenitor Triticum urartu.</title>
        <authorList>
            <person name="Ling H.Q."/>
            <person name="Zhao S."/>
            <person name="Liu D."/>
            <person name="Wang J."/>
            <person name="Sun H."/>
            <person name="Zhang C."/>
            <person name="Fan H."/>
            <person name="Li D."/>
            <person name="Dong L."/>
            <person name="Tao Y."/>
            <person name="Gao C."/>
            <person name="Wu H."/>
            <person name="Li Y."/>
            <person name="Cui Y."/>
            <person name="Guo X."/>
            <person name="Zheng S."/>
            <person name="Wang B."/>
            <person name="Yu K."/>
            <person name="Liang Q."/>
            <person name="Yang W."/>
            <person name="Lou X."/>
            <person name="Chen J."/>
            <person name="Feng M."/>
            <person name="Jian J."/>
            <person name="Zhang X."/>
            <person name="Luo G."/>
            <person name="Jiang Y."/>
            <person name="Liu J."/>
            <person name="Wang Z."/>
            <person name="Sha Y."/>
            <person name="Zhang B."/>
            <person name="Wu H."/>
            <person name="Tang D."/>
            <person name="Shen Q."/>
            <person name="Xue P."/>
            <person name="Zou S."/>
            <person name="Wang X."/>
            <person name="Liu X."/>
            <person name="Wang F."/>
            <person name="Yang Y."/>
            <person name="An X."/>
            <person name="Dong Z."/>
            <person name="Zhang K."/>
            <person name="Zhang X."/>
            <person name="Luo M.C."/>
            <person name="Dvorak J."/>
            <person name="Tong Y."/>
            <person name="Wang J."/>
            <person name="Yang H."/>
            <person name="Li Z."/>
            <person name="Wang D."/>
            <person name="Zhang A."/>
            <person name="Wang J."/>
        </authorList>
    </citation>
    <scope>NUCLEOTIDE SEQUENCE</scope>
    <source>
        <strain evidence="2">cv. G1812</strain>
    </source>
</reference>
<sequence length="69" mass="7913">MTNTAPLVLGGGSELFDLQFHLLTNLPLIHSTRNIFWDRKKLLFRSLLNHLKIPLGNTSELEPETYSHI</sequence>
<accession>A0A8R7RD58</accession>
<name>A0A8R7RD58_TRIUA</name>
<organism evidence="1 2">
    <name type="scientific">Triticum urartu</name>
    <name type="common">Red wild einkorn</name>
    <name type="synonym">Crithodium urartu</name>
    <dbReference type="NCBI Taxonomy" id="4572"/>
    <lineage>
        <taxon>Eukaryota</taxon>
        <taxon>Viridiplantae</taxon>
        <taxon>Streptophyta</taxon>
        <taxon>Embryophyta</taxon>
        <taxon>Tracheophyta</taxon>
        <taxon>Spermatophyta</taxon>
        <taxon>Magnoliopsida</taxon>
        <taxon>Liliopsida</taxon>
        <taxon>Poales</taxon>
        <taxon>Poaceae</taxon>
        <taxon>BOP clade</taxon>
        <taxon>Pooideae</taxon>
        <taxon>Triticodae</taxon>
        <taxon>Triticeae</taxon>
        <taxon>Triticinae</taxon>
        <taxon>Triticum</taxon>
    </lineage>
</organism>
<evidence type="ECO:0000313" key="1">
    <source>
        <dbReference type="EnsemblPlants" id="TuG1812S0002405900.01.T02.s_cds3214"/>
    </source>
</evidence>
<reference evidence="1" key="2">
    <citation type="submission" date="2022-06" db="UniProtKB">
        <authorList>
            <consortium name="EnsemblPlants"/>
        </authorList>
    </citation>
    <scope>IDENTIFICATION</scope>
</reference>